<keyword evidence="6" id="KW-0378">Hydrolase</keyword>
<gene>
    <name evidence="11" type="ORF">NCGR_LOCUS42206</name>
</gene>
<dbReference type="GO" id="GO:0004518">
    <property type="term" value="F:nuclease activity"/>
    <property type="evidence" value="ECO:0007669"/>
    <property type="project" value="UniProtKB-KW"/>
</dbReference>
<dbReference type="PANTHER" id="PTHR22930:SF280">
    <property type="entry name" value="OS11G0202600 PROTEIN"/>
    <property type="match status" value="1"/>
</dbReference>
<feature type="compositionally biased region" description="Polar residues" evidence="8">
    <location>
        <begin position="1"/>
        <end position="10"/>
    </location>
</feature>
<keyword evidence="7" id="KW-0539">Nucleus</keyword>
<protein>
    <recommendedName>
        <fullName evidence="13">DDE Tnp4 domain-containing protein</fullName>
    </recommendedName>
</protein>
<feature type="region of interest" description="Disordered" evidence="8">
    <location>
        <begin position="1"/>
        <end position="33"/>
    </location>
</feature>
<evidence type="ECO:0000313" key="12">
    <source>
        <dbReference type="Proteomes" id="UP000604825"/>
    </source>
</evidence>
<reference evidence="11" key="1">
    <citation type="submission" date="2020-10" db="EMBL/GenBank/DDBJ databases">
        <authorList>
            <person name="Han B."/>
            <person name="Lu T."/>
            <person name="Zhao Q."/>
            <person name="Huang X."/>
            <person name="Zhao Y."/>
        </authorList>
    </citation>
    <scope>NUCLEOTIDE SEQUENCE</scope>
</reference>
<dbReference type="Pfam" id="PF13359">
    <property type="entry name" value="DDE_Tnp_4"/>
    <property type="match status" value="1"/>
</dbReference>
<comment type="caution">
    <text evidence="11">The sequence shown here is derived from an EMBL/GenBank/DDBJ whole genome shotgun (WGS) entry which is preliminary data.</text>
</comment>
<sequence length="308" mass="34139">MSFVASTKSRGSGSIISSTDESSYSDTSSDGPSTVTLAKAAVVLLRLKGIMSQQMPKVNSPCLIPKLSRAQWMQLTLIDQTKCIDNLRITRDAFMHLHDTLLPFGLPSTDKCTLVEALGMYIWTCAHQSASREYKDRFERSLDTVSRKITAVAEVMYRWANTVLVPADSNYARVSHKLAAYAPWFDGCIGDIDGTHIKVEVNREAKADFFNRKGETTINVCAIVDMDGRFTYVGAGKAGACHDMAVLKDCQGDGRYYLADAGYMDMPGYMTPFRNTSESIELDQIFTRPVVKCLLVQTSQDIVKMFAL</sequence>
<evidence type="ECO:0000256" key="6">
    <source>
        <dbReference type="ARBA" id="ARBA00022801"/>
    </source>
</evidence>
<evidence type="ECO:0000256" key="4">
    <source>
        <dbReference type="ARBA" id="ARBA00022722"/>
    </source>
</evidence>
<evidence type="ECO:0000256" key="5">
    <source>
        <dbReference type="ARBA" id="ARBA00022723"/>
    </source>
</evidence>
<comment type="cofactor">
    <cofactor evidence="1">
        <name>a divalent metal cation</name>
        <dbReference type="ChEBI" id="CHEBI:60240"/>
    </cofactor>
</comment>
<evidence type="ECO:0000256" key="3">
    <source>
        <dbReference type="ARBA" id="ARBA00006958"/>
    </source>
</evidence>
<keyword evidence="4" id="KW-0540">Nuclease</keyword>
<comment type="subcellular location">
    <subcellularLocation>
        <location evidence="2">Nucleus</location>
    </subcellularLocation>
</comment>
<dbReference type="Proteomes" id="UP000604825">
    <property type="component" value="Unassembled WGS sequence"/>
</dbReference>
<evidence type="ECO:0000256" key="7">
    <source>
        <dbReference type="ARBA" id="ARBA00023242"/>
    </source>
</evidence>
<dbReference type="EMBL" id="CAJGYO010000010">
    <property type="protein sequence ID" value="CAD6258739.1"/>
    <property type="molecule type" value="Genomic_DNA"/>
</dbReference>
<dbReference type="AlphaFoldDB" id="A0A811QIA5"/>
<evidence type="ECO:0000259" key="9">
    <source>
        <dbReference type="Pfam" id="PF13359"/>
    </source>
</evidence>
<dbReference type="GO" id="GO:0016787">
    <property type="term" value="F:hydrolase activity"/>
    <property type="evidence" value="ECO:0007669"/>
    <property type="project" value="UniProtKB-KW"/>
</dbReference>
<evidence type="ECO:0000256" key="8">
    <source>
        <dbReference type="SAM" id="MobiDB-lite"/>
    </source>
</evidence>
<feature type="domain" description="DUF8040" evidence="10">
    <location>
        <begin position="66"/>
        <end position="157"/>
    </location>
</feature>
<evidence type="ECO:0000256" key="1">
    <source>
        <dbReference type="ARBA" id="ARBA00001968"/>
    </source>
</evidence>
<evidence type="ECO:0000313" key="11">
    <source>
        <dbReference type="EMBL" id="CAD6258739.1"/>
    </source>
</evidence>
<evidence type="ECO:0000259" key="10">
    <source>
        <dbReference type="Pfam" id="PF26138"/>
    </source>
</evidence>
<comment type="similarity">
    <text evidence="3">Belongs to the HARBI1 family.</text>
</comment>
<keyword evidence="12" id="KW-1185">Reference proteome</keyword>
<dbReference type="PANTHER" id="PTHR22930">
    <property type="match status" value="1"/>
</dbReference>
<dbReference type="OrthoDB" id="636868at2759"/>
<keyword evidence="5" id="KW-0479">Metal-binding</keyword>
<dbReference type="InterPro" id="IPR027806">
    <property type="entry name" value="HARBI1_dom"/>
</dbReference>
<feature type="domain" description="DDE Tnp4" evidence="9">
    <location>
        <begin position="192"/>
        <end position="279"/>
    </location>
</feature>
<organism evidence="11 12">
    <name type="scientific">Miscanthus lutarioriparius</name>
    <dbReference type="NCBI Taxonomy" id="422564"/>
    <lineage>
        <taxon>Eukaryota</taxon>
        <taxon>Viridiplantae</taxon>
        <taxon>Streptophyta</taxon>
        <taxon>Embryophyta</taxon>
        <taxon>Tracheophyta</taxon>
        <taxon>Spermatophyta</taxon>
        <taxon>Magnoliopsida</taxon>
        <taxon>Liliopsida</taxon>
        <taxon>Poales</taxon>
        <taxon>Poaceae</taxon>
        <taxon>PACMAD clade</taxon>
        <taxon>Panicoideae</taxon>
        <taxon>Andropogonodae</taxon>
        <taxon>Andropogoneae</taxon>
        <taxon>Saccharinae</taxon>
        <taxon>Miscanthus</taxon>
    </lineage>
</organism>
<dbReference type="Pfam" id="PF26138">
    <property type="entry name" value="DUF8040"/>
    <property type="match status" value="1"/>
</dbReference>
<feature type="compositionally biased region" description="Low complexity" evidence="8">
    <location>
        <begin position="11"/>
        <end position="33"/>
    </location>
</feature>
<evidence type="ECO:0008006" key="13">
    <source>
        <dbReference type="Google" id="ProtNLM"/>
    </source>
</evidence>
<dbReference type="GO" id="GO:0046872">
    <property type="term" value="F:metal ion binding"/>
    <property type="evidence" value="ECO:0007669"/>
    <property type="project" value="UniProtKB-KW"/>
</dbReference>
<name>A0A811QIA5_9POAL</name>
<accession>A0A811QIA5</accession>
<dbReference type="InterPro" id="IPR058353">
    <property type="entry name" value="DUF8040"/>
</dbReference>
<proteinExistence type="inferred from homology"/>
<dbReference type="InterPro" id="IPR045249">
    <property type="entry name" value="HARBI1-like"/>
</dbReference>
<evidence type="ECO:0000256" key="2">
    <source>
        <dbReference type="ARBA" id="ARBA00004123"/>
    </source>
</evidence>
<dbReference type="GO" id="GO:0005634">
    <property type="term" value="C:nucleus"/>
    <property type="evidence" value="ECO:0007669"/>
    <property type="project" value="UniProtKB-SubCell"/>
</dbReference>